<evidence type="ECO:0000256" key="15">
    <source>
        <dbReference type="ARBA" id="ARBA00023211"/>
    </source>
</evidence>
<feature type="transmembrane region" description="Helical" evidence="19">
    <location>
        <begin position="36"/>
        <end position="58"/>
    </location>
</feature>
<dbReference type="InterPro" id="IPR043130">
    <property type="entry name" value="CDP-OH_PTrfase_TM_dom"/>
</dbReference>
<dbReference type="GO" id="GO:0003881">
    <property type="term" value="F:CDP-diacylglycerol-inositol 3-phosphatidyltransferase activity"/>
    <property type="evidence" value="ECO:0007669"/>
    <property type="project" value="UniProtKB-UniRule"/>
</dbReference>
<dbReference type="GO" id="GO:0006661">
    <property type="term" value="P:phosphatidylinositol biosynthetic process"/>
    <property type="evidence" value="ECO:0007669"/>
    <property type="project" value="TreeGrafter"/>
</dbReference>
<evidence type="ECO:0000256" key="9">
    <source>
        <dbReference type="ARBA" id="ARBA00022723"/>
    </source>
</evidence>
<evidence type="ECO:0000256" key="4">
    <source>
        <dbReference type="ARBA" id="ARBA00010441"/>
    </source>
</evidence>
<dbReference type="Proteomes" id="UP000076727">
    <property type="component" value="Unassembled WGS sequence"/>
</dbReference>
<keyword evidence="12 17" id="KW-0443">Lipid metabolism</keyword>
<feature type="transmembrane region" description="Helical" evidence="19">
    <location>
        <begin position="207"/>
        <end position="228"/>
    </location>
</feature>
<dbReference type="OrthoDB" id="10251079at2759"/>
<keyword evidence="10" id="KW-0460">Magnesium</keyword>
<keyword evidence="8 19" id="KW-0812">Transmembrane</keyword>
<dbReference type="InterPro" id="IPR048254">
    <property type="entry name" value="CDP_ALCOHOL_P_TRANSF_CS"/>
</dbReference>
<evidence type="ECO:0000256" key="7">
    <source>
        <dbReference type="ARBA" id="ARBA00022679"/>
    </source>
</evidence>
<evidence type="ECO:0000256" key="8">
    <source>
        <dbReference type="ARBA" id="ARBA00022692"/>
    </source>
</evidence>
<evidence type="ECO:0000256" key="18">
    <source>
        <dbReference type="RuleBase" id="RU003750"/>
    </source>
</evidence>
<keyword evidence="7 17" id="KW-0808">Transferase</keyword>
<sequence>MTKKAAAVSRRRGSIDVVDAKVALDLATRQTYSENVFLFVPNLIGYSRVILAALALYFMSYHPKYGTIAYCVSCLLDAADGHAARAFNQTSKFGAVLDMVTDRCTTSALLCYLSSAYPQYALMFQFLITLDFSSHYMHMYSSLVTGSKSHKAITSEVSRFLRFYYDPKTLFVICAGNELFYVGLYLLKWVHTPLSVSLGTTLPFWNNYTWAEAMTIVCLPICFTKNVINVIQLWKASKILVGVDLAERAKAREEEAQKPKKT</sequence>
<keyword evidence="13 17" id="KW-0472">Membrane</keyword>
<comment type="similarity">
    <text evidence="4 17 18">Belongs to the CDP-alcohol phosphatidyltransferase class-I family.</text>
</comment>
<dbReference type="EMBL" id="KV429073">
    <property type="protein sequence ID" value="KZT67709.1"/>
    <property type="molecule type" value="Genomic_DNA"/>
</dbReference>
<evidence type="ECO:0000256" key="5">
    <source>
        <dbReference type="ARBA" id="ARBA00013212"/>
    </source>
</evidence>
<proteinExistence type="inferred from homology"/>
<evidence type="ECO:0000256" key="1">
    <source>
        <dbReference type="ARBA" id="ARBA00001936"/>
    </source>
</evidence>
<dbReference type="InterPro" id="IPR000462">
    <property type="entry name" value="CDP-OH_P_trans"/>
</dbReference>
<evidence type="ECO:0000256" key="2">
    <source>
        <dbReference type="ARBA" id="ARBA00001946"/>
    </source>
</evidence>
<keyword evidence="9" id="KW-0479">Metal-binding</keyword>
<keyword evidence="16 17" id="KW-1208">Phospholipid metabolism</keyword>
<keyword evidence="15" id="KW-0464">Manganese</keyword>
<evidence type="ECO:0000256" key="19">
    <source>
        <dbReference type="SAM" id="Phobius"/>
    </source>
</evidence>
<protein>
    <recommendedName>
        <fullName evidence="5 17">CDP-diacylglycerol--inositol 3-phosphatidyltransferase</fullName>
        <ecNumber evidence="5 17">2.7.8.11</ecNumber>
    </recommendedName>
</protein>
<accession>A0A165P3A5</accession>
<name>A0A165P3A5_9APHY</name>
<evidence type="ECO:0000313" key="21">
    <source>
        <dbReference type="Proteomes" id="UP000076727"/>
    </source>
</evidence>
<comment type="cofactor">
    <cofactor evidence="1">
        <name>Mn(2+)</name>
        <dbReference type="ChEBI" id="CHEBI:29035"/>
    </cofactor>
</comment>
<evidence type="ECO:0000313" key="20">
    <source>
        <dbReference type="EMBL" id="KZT67709.1"/>
    </source>
</evidence>
<evidence type="ECO:0000256" key="3">
    <source>
        <dbReference type="ARBA" id="ARBA00004141"/>
    </source>
</evidence>
<reference evidence="20 21" key="1">
    <citation type="journal article" date="2016" name="Mol. Biol. Evol.">
        <title>Comparative Genomics of Early-Diverging Mushroom-Forming Fungi Provides Insights into the Origins of Lignocellulose Decay Capabilities.</title>
        <authorList>
            <person name="Nagy L.G."/>
            <person name="Riley R."/>
            <person name="Tritt A."/>
            <person name="Adam C."/>
            <person name="Daum C."/>
            <person name="Floudas D."/>
            <person name="Sun H."/>
            <person name="Yadav J.S."/>
            <person name="Pangilinan J."/>
            <person name="Larsson K.H."/>
            <person name="Matsuura K."/>
            <person name="Barry K."/>
            <person name="Labutti K."/>
            <person name="Kuo R."/>
            <person name="Ohm R.A."/>
            <person name="Bhattacharya S.S."/>
            <person name="Shirouzu T."/>
            <person name="Yoshinaga Y."/>
            <person name="Martin F.M."/>
            <person name="Grigoriev I.V."/>
            <person name="Hibbett D.S."/>
        </authorList>
    </citation>
    <scope>NUCLEOTIDE SEQUENCE [LARGE SCALE GENOMIC DNA]</scope>
    <source>
        <strain evidence="20 21">L-15889</strain>
    </source>
</reference>
<evidence type="ECO:0000256" key="13">
    <source>
        <dbReference type="ARBA" id="ARBA00023136"/>
    </source>
</evidence>
<dbReference type="PANTHER" id="PTHR15362">
    <property type="entry name" value="PHOSPHATIDYLINOSITOL SYNTHASE"/>
    <property type="match status" value="1"/>
</dbReference>
<evidence type="ECO:0000256" key="10">
    <source>
        <dbReference type="ARBA" id="ARBA00022842"/>
    </source>
</evidence>
<dbReference type="GO" id="GO:0046872">
    <property type="term" value="F:metal ion binding"/>
    <property type="evidence" value="ECO:0007669"/>
    <property type="project" value="UniProtKB-KW"/>
</dbReference>
<dbReference type="Gene3D" id="1.20.120.1760">
    <property type="match status" value="1"/>
</dbReference>
<evidence type="ECO:0000256" key="12">
    <source>
        <dbReference type="ARBA" id="ARBA00023098"/>
    </source>
</evidence>
<dbReference type="InterPro" id="IPR014387">
    <property type="entry name" value="CDP_diag_ino_3_P_euk"/>
</dbReference>
<evidence type="ECO:0000256" key="17">
    <source>
        <dbReference type="PIRNR" id="PIRNR000848"/>
    </source>
</evidence>
<evidence type="ECO:0000256" key="16">
    <source>
        <dbReference type="ARBA" id="ARBA00023264"/>
    </source>
</evidence>
<evidence type="ECO:0000256" key="11">
    <source>
        <dbReference type="ARBA" id="ARBA00022989"/>
    </source>
</evidence>
<keyword evidence="14 17" id="KW-0594">Phospholipid biosynthesis</keyword>
<comment type="catalytic activity">
    <reaction evidence="17">
        <text>a CDP-1,2-diacyl-sn-glycerol + myo-inositol = a 1,2-diacyl-sn-glycero-3-phospho-(1D-myo-inositol) + CMP + H(+)</text>
        <dbReference type="Rhea" id="RHEA:11580"/>
        <dbReference type="ChEBI" id="CHEBI:15378"/>
        <dbReference type="ChEBI" id="CHEBI:17268"/>
        <dbReference type="ChEBI" id="CHEBI:57880"/>
        <dbReference type="ChEBI" id="CHEBI:58332"/>
        <dbReference type="ChEBI" id="CHEBI:60377"/>
        <dbReference type="EC" id="2.7.8.11"/>
    </reaction>
</comment>
<dbReference type="PROSITE" id="PS00379">
    <property type="entry name" value="CDP_ALCOHOL_P_TRANSF"/>
    <property type="match status" value="1"/>
</dbReference>
<feature type="transmembrane region" description="Helical" evidence="19">
    <location>
        <begin position="169"/>
        <end position="187"/>
    </location>
</feature>
<organism evidence="20 21">
    <name type="scientific">Daedalea quercina L-15889</name>
    <dbReference type="NCBI Taxonomy" id="1314783"/>
    <lineage>
        <taxon>Eukaryota</taxon>
        <taxon>Fungi</taxon>
        <taxon>Dikarya</taxon>
        <taxon>Basidiomycota</taxon>
        <taxon>Agaricomycotina</taxon>
        <taxon>Agaricomycetes</taxon>
        <taxon>Polyporales</taxon>
        <taxon>Fomitopsis</taxon>
    </lineage>
</organism>
<comment type="cofactor">
    <cofactor evidence="2">
        <name>Mg(2+)</name>
        <dbReference type="ChEBI" id="CHEBI:18420"/>
    </cofactor>
</comment>
<dbReference type="Pfam" id="PF01066">
    <property type="entry name" value="CDP-OH_P_transf"/>
    <property type="match status" value="1"/>
</dbReference>
<gene>
    <name evidence="20" type="ORF">DAEQUDRAFT_812585</name>
</gene>
<keyword evidence="11 19" id="KW-1133">Transmembrane helix</keyword>
<dbReference type="GO" id="GO:0005794">
    <property type="term" value="C:Golgi apparatus"/>
    <property type="evidence" value="ECO:0007669"/>
    <property type="project" value="TreeGrafter"/>
</dbReference>
<keyword evidence="6 17" id="KW-0444">Lipid biosynthesis</keyword>
<keyword evidence="21" id="KW-1185">Reference proteome</keyword>
<dbReference type="GO" id="GO:0016020">
    <property type="term" value="C:membrane"/>
    <property type="evidence" value="ECO:0007669"/>
    <property type="project" value="UniProtKB-SubCell"/>
</dbReference>
<dbReference type="FunFam" id="1.20.120.1760:FF:000003">
    <property type="entry name" value="CDP-diacylglycerol--inositol 3-phosphatidyltransferase"/>
    <property type="match status" value="1"/>
</dbReference>
<dbReference type="PANTHER" id="PTHR15362:SF4">
    <property type="entry name" value="CDP-DIACYLGLYCEROL--INOSITOL 3-PHOSPHATIDYLTRANSFERASE"/>
    <property type="match status" value="1"/>
</dbReference>
<dbReference type="PIRSF" id="PIRSF000848">
    <property type="entry name" value="CDP_diag_ino_3_P"/>
    <property type="match status" value="1"/>
</dbReference>
<evidence type="ECO:0000256" key="6">
    <source>
        <dbReference type="ARBA" id="ARBA00022516"/>
    </source>
</evidence>
<dbReference type="STRING" id="1314783.A0A165P3A5"/>
<dbReference type="AlphaFoldDB" id="A0A165P3A5"/>
<dbReference type="EC" id="2.7.8.11" evidence="5 17"/>
<comment type="subcellular location">
    <subcellularLocation>
        <location evidence="3">Membrane</location>
        <topology evidence="3">Multi-pass membrane protein</topology>
    </subcellularLocation>
</comment>
<evidence type="ECO:0000256" key="14">
    <source>
        <dbReference type="ARBA" id="ARBA00023209"/>
    </source>
</evidence>